<sequence>MKHYNNKILVVLGLSILLLYLIFTCSKETPTESENYPIQLFIRVTGSELGLLYSGTYGNSSMSIDVEGAVTHSQYSLQIDSLDYPINVENSQDEVFANFRKEQIEDTLILRIVQLRDYGNYFDILKEASTSASYGSVYISWKPD</sequence>
<organism evidence="1">
    <name type="scientific">marine sediment metagenome</name>
    <dbReference type="NCBI Taxonomy" id="412755"/>
    <lineage>
        <taxon>unclassified sequences</taxon>
        <taxon>metagenomes</taxon>
        <taxon>ecological metagenomes</taxon>
    </lineage>
</organism>
<protein>
    <submittedName>
        <fullName evidence="1">Uncharacterized protein</fullName>
    </submittedName>
</protein>
<comment type="caution">
    <text evidence="1">The sequence shown here is derived from an EMBL/GenBank/DDBJ whole genome shotgun (WGS) entry which is preliminary data.</text>
</comment>
<dbReference type="EMBL" id="BART01010176">
    <property type="protein sequence ID" value="GAG86101.1"/>
    <property type="molecule type" value="Genomic_DNA"/>
</dbReference>
<dbReference type="AlphaFoldDB" id="X1CPD1"/>
<accession>X1CPD1</accession>
<proteinExistence type="predicted"/>
<reference evidence="1" key="1">
    <citation type="journal article" date="2014" name="Front. Microbiol.">
        <title>High frequency of phylogenetically diverse reductive dehalogenase-homologous genes in deep subseafloor sedimentary metagenomes.</title>
        <authorList>
            <person name="Kawai M."/>
            <person name="Futagami T."/>
            <person name="Toyoda A."/>
            <person name="Takaki Y."/>
            <person name="Nishi S."/>
            <person name="Hori S."/>
            <person name="Arai W."/>
            <person name="Tsubouchi T."/>
            <person name="Morono Y."/>
            <person name="Uchiyama I."/>
            <person name="Ito T."/>
            <person name="Fujiyama A."/>
            <person name="Inagaki F."/>
            <person name="Takami H."/>
        </authorList>
    </citation>
    <scope>NUCLEOTIDE SEQUENCE</scope>
    <source>
        <strain evidence="1">Expedition CK06-06</strain>
    </source>
</reference>
<name>X1CPD1_9ZZZZ</name>
<gene>
    <name evidence="1" type="ORF">S01H4_22263</name>
</gene>
<evidence type="ECO:0000313" key="1">
    <source>
        <dbReference type="EMBL" id="GAG86101.1"/>
    </source>
</evidence>